<evidence type="ECO:0000313" key="2">
    <source>
        <dbReference type="EMBL" id="KAL3075726.1"/>
    </source>
</evidence>
<evidence type="ECO:0000256" key="1">
    <source>
        <dbReference type="SAM" id="MobiDB-lite"/>
    </source>
</evidence>
<comment type="caution">
    <text evidence="2">The sequence shown here is derived from an EMBL/GenBank/DDBJ whole genome shotgun (WGS) entry which is preliminary data.</text>
</comment>
<gene>
    <name evidence="2" type="ORF">niasHS_012556</name>
</gene>
<protein>
    <submittedName>
        <fullName evidence="2">Uncharacterized protein</fullName>
    </submittedName>
</protein>
<organism evidence="2 3">
    <name type="scientific">Heterodera schachtii</name>
    <name type="common">Sugarbeet cyst nematode worm</name>
    <name type="synonym">Tylenchus schachtii</name>
    <dbReference type="NCBI Taxonomy" id="97005"/>
    <lineage>
        <taxon>Eukaryota</taxon>
        <taxon>Metazoa</taxon>
        <taxon>Ecdysozoa</taxon>
        <taxon>Nematoda</taxon>
        <taxon>Chromadorea</taxon>
        <taxon>Rhabditida</taxon>
        <taxon>Tylenchina</taxon>
        <taxon>Tylenchomorpha</taxon>
        <taxon>Tylenchoidea</taxon>
        <taxon>Heteroderidae</taxon>
        <taxon>Heteroderinae</taxon>
        <taxon>Heterodera</taxon>
    </lineage>
</organism>
<evidence type="ECO:0000313" key="3">
    <source>
        <dbReference type="Proteomes" id="UP001620645"/>
    </source>
</evidence>
<accession>A0ABD2I8X3</accession>
<dbReference type="AlphaFoldDB" id="A0ABD2I8X3"/>
<keyword evidence="3" id="KW-1185">Reference proteome</keyword>
<proteinExistence type="predicted"/>
<feature type="compositionally biased region" description="Basic and acidic residues" evidence="1">
    <location>
        <begin position="107"/>
        <end position="118"/>
    </location>
</feature>
<feature type="region of interest" description="Disordered" evidence="1">
    <location>
        <begin position="76"/>
        <end position="118"/>
    </location>
</feature>
<reference evidence="2 3" key="1">
    <citation type="submission" date="2024-10" db="EMBL/GenBank/DDBJ databases">
        <authorList>
            <person name="Kim D."/>
        </authorList>
    </citation>
    <scope>NUCLEOTIDE SEQUENCE [LARGE SCALE GENOMIC DNA]</scope>
    <source>
        <strain evidence="2">Taebaek</strain>
    </source>
</reference>
<name>A0ABD2I8X3_HETSC</name>
<dbReference type="Proteomes" id="UP001620645">
    <property type="component" value="Unassembled WGS sequence"/>
</dbReference>
<dbReference type="EMBL" id="JBICCN010000348">
    <property type="protein sequence ID" value="KAL3075726.1"/>
    <property type="molecule type" value="Genomic_DNA"/>
</dbReference>
<sequence length="118" mass="13130">MCAVRSQPIDHHRHTTVVPILADLVLVVDGAAWLGLSQNTELALPSATTDTLVSFTDRRHHEHLLYSKCAIANAEHGTRRPNSRSMTINANDLYEGTRSKSAKKWRSKTEKRGKSAAR</sequence>